<evidence type="ECO:0000313" key="1">
    <source>
        <dbReference type="EMBL" id="CAG8550960.1"/>
    </source>
</evidence>
<accession>A0ACA9LU20</accession>
<reference evidence="1" key="1">
    <citation type="submission" date="2021-06" db="EMBL/GenBank/DDBJ databases">
        <authorList>
            <person name="Kallberg Y."/>
            <person name="Tangrot J."/>
            <person name="Rosling A."/>
        </authorList>
    </citation>
    <scope>NUCLEOTIDE SEQUENCE</scope>
    <source>
        <strain evidence="1">28 12/20/2015</strain>
    </source>
</reference>
<organism evidence="1 2">
    <name type="scientific">Cetraspora pellucida</name>
    <dbReference type="NCBI Taxonomy" id="1433469"/>
    <lineage>
        <taxon>Eukaryota</taxon>
        <taxon>Fungi</taxon>
        <taxon>Fungi incertae sedis</taxon>
        <taxon>Mucoromycota</taxon>
        <taxon>Glomeromycotina</taxon>
        <taxon>Glomeromycetes</taxon>
        <taxon>Diversisporales</taxon>
        <taxon>Gigasporaceae</taxon>
        <taxon>Cetraspora</taxon>
    </lineage>
</organism>
<dbReference type="Proteomes" id="UP000789366">
    <property type="component" value="Unassembled WGS sequence"/>
</dbReference>
<gene>
    <name evidence="1" type="ORF">SPELUC_LOCUS5201</name>
</gene>
<dbReference type="EMBL" id="CAJVPW010005167">
    <property type="protein sequence ID" value="CAG8550960.1"/>
    <property type="molecule type" value="Genomic_DNA"/>
</dbReference>
<name>A0ACA9LU20_9GLOM</name>
<keyword evidence="2" id="KW-1185">Reference proteome</keyword>
<proteinExistence type="predicted"/>
<evidence type="ECO:0000313" key="2">
    <source>
        <dbReference type="Proteomes" id="UP000789366"/>
    </source>
</evidence>
<protein>
    <submittedName>
        <fullName evidence="1">16324_t:CDS:1</fullName>
    </submittedName>
</protein>
<comment type="caution">
    <text evidence="1">The sequence shown here is derived from an EMBL/GenBank/DDBJ whole genome shotgun (WGS) entry which is preliminary data.</text>
</comment>
<sequence length="126" mass="14757">MKELGGSEYITISYIFLSIWRLIRNLTTSTSYTDNELNEYKIKNTLYSALLHYCDLSDDDAFFVCLLDSRCKKLMFATLTQKHQAETALCNKYNEIKSLYKASTSSNKSFSPHKDQDKQERQHQIY</sequence>